<evidence type="ECO:0000256" key="2">
    <source>
        <dbReference type="ARBA" id="ARBA00022525"/>
    </source>
</evidence>
<evidence type="ECO:0000256" key="7">
    <source>
        <dbReference type="ARBA" id="ARBA00023326"/>
    </source>
</evidence>
<dbReference type="Proteomes" id="UP001480955">
    <property type="component" value="Unassembled WGS sequence"/>
</dbReference>
<evidence type="ECO:0000256" key="3">
    <source>
        <dbReference type="ARBA" id="ARBA00022651"/>
    </source>
</evidence>
<comment type="caution">
    <text evidence="9">The sequence shown here is derived from an EMBL/GenBank/DDBJ whole genome shotgun (WGS) entry which is preliminary data.</text>
</comment>
<evidence type="ECO:0000313" key="10">
    <source>
        <dbReference type="Proteomes" id="UP001480955"/>
    </source>
</evidence>
<sequence>MRRLSTIAALLALGLATAASAADRSEQVRIGDTARTYTLHIPDASPPPSGFPVVLAFHGGGGRGARMRRLTGLDGLADARGFVAVYPDGIDGHWNDGRATIRNPQDDVGFVAALLDRVAASLPVDRHRIYATGLSNGALFTERLGCDLSERIAAIAPVAGTLPADLAPHCRPARTVAVMQVSGTADPIMPFAGGRVADFGGRGEGGQVASVADTVDVWARRNGCDRRSAEETLPPAVPADPTRIVRRRHTGCAAAGPVTVLTVVGGGHAWPGGAQFAPPFLIGRVSPQLDASRAIVDFFLSLPPR</sequence>
<proteinExistence type="predicted"/>
<feature type="signal peptide" evidence="8">
    <location>
        <begin position="1"/>
        <end position="21"/>
    </location>
</feature>
<keyword evidence="10" id="KW-1185">Reference proteome</keyword>
<evidence type="ECO:0000313" key="9">
    <source>
        <dbReference type="EMBL" id="MER2253105.1"/>
    </source>
</evidence>
<keyword evidence="4 8" id="KW-0732">Signal</keyword>
<accession>A0ABV1QUS9</accession>
<dbReference type="InterPro" id="IPR043595">
    <property type="entry name" value="FaeB/C/D"/>
</dbReference>
<comment type="subcellular location">
    <subcellularLocation>
        <location evidence="1">Secreted</location>
    </subcellularLocation>
</comment>
<dbReference type="SUPFAM" id="SSF53474">
    <property type="entry name" value="alpha/beta-Hydrolases"/>
    <property type="match status" value="1"/>
</dbReference>
<evidence type="ECO:0000256" key="4">
    <source>
        <dbReference type="ARBA" id="ARBA00022729"/>
    </source>
</evidence>
<dbReference type="RefSeq" id="WP_350397308.1">
    <property type="nucleotide sequence ID" value="NZ_JBELQE010000127.1"/>
</dbReference>
<keyword evidence="2" id="KW-0964">Secreted</keyword>
<evidence type="ECO:0000256" key="8">
    <source>
        <dbReference type="SAM" id="SignalP"/>
    </source>
</evidence>
<name>A0ABV1QUS9_9HYPH</name>
<dbReference type="PANTHER" id="PTHR38050:SF2">
    <property type="entry name" value="FERULOYL ESTERASE C-RELATED"/>
    <property type="match status" value="1"/>
</dbReference>
<dbReference type="EMBL" id="JBELQE010000127">
    <property type="protein sequence ID" value="MER2253105.1"/>
    <property type="molecule type" value="Genomic_DNA"/>
</dbReference>
<keyword evidence="3" id="KW-0858">Xylan degradation</keyword>
<keyword evidence="7" id="KW-0624">Polysaccharide degradation</keyword>
<organism evidence="9 10">
    <name type="scientific">Methylorubrum podarium</name>
    <dbReference type="NCBI Taxonomy" id="200476"/>
    <lineage>
        <taxon>Bacteria</taxon>
        <taxon>Pseudomonadati</taxon>
        <taxon>Pseudomonadota</taxon>
        <taxon>Alphaproteobacteria</taxon>
        <taxon>Hyphomicrobiales</taxon>
        <taxon>Methylobacteriaceae</taxon>
        <taxon>Methylorubrum</taxon>
    </lineage>
</organism>
<gene>
    <name evidence="9" type="ORF">ABS772_24600</name>
</gene>
<keyword evidence="5" id="KW-0378">Hydrolase</keyword>
<dbReference type="PANTHER" id="PTHR38050">
    <property type="match status" value="1"/>
</dbReference>
<evidence type="ECO:0000256" key="5">
    <source>
        <dbReference type="ARBA" id="ARBA00022801"/>
    </source>
</evidence>
<protein>
    <submittedName>
        <fullName evidence="9">PHB depolymerase family esterase</fullName>
    </submittedName>
</protein>
<dbReference type="InterPro" id="IPR029058">
    <property type="entry name" value="AB_hydrolase_fold"/>
</dbReference>
<reference evidence="9 10" key="1">
    <citation type="submission" date="2024-06" db="EMBL/GenBank/DDBJ databases">
        <authorList>
            <person name="Campbell A.G."/>
        </authorList>
    </citation>
    <scope>NUCLEOTIDE SEQUENCE [LARGE SCALE GENOMIC DNA]</scope>
    <source>
        <strain evidence="9 10">EM12</strain>
    </source>
</reference>
<evidence type="ECO:0000256" key="6">
    <source>
        <dbReference type="ARBA" id="ARBA00023277"/>
    </source>
</evidence>
<feature type="chain" id="PRO_5046553755" evidence="8">
    <location>
        <begin position="22"/>
        <end position="305"/>
    </location>
</feature>
<keyword evidence="6" id="KW-0119">Carbohydrate metabolism</keyword>
<dbReference type="Gene3D" id="3.40.50.1820">
    <property type="entry name" value="alpha/beta hydrolase"/>
    <property type="match status" value="1"/>
</dbReference>
<evidence type="ECO:0000256" key="1">
    <source>
        <dbReference type="ARBA" id="ARBA00004613"/>
    </source>
</evidence>